<feature type="compositionally biased region" description="Polar residues" evidence="1">
    <location>
        <begin position="263"/>
        <end position="276"/>
    </location>
</feature>
<protein>
    <submittedName>
        <fullName evidence="2">Uncharacterized protein</fullName>
    </submittedName>
</protein>
<feature type="compositionally biased region" description="Polar residues" evidence="1">
    <location>
        <begin position="74"/>
        <end position="83"/>
    </location>
</feature>
<sequence>MSVTEHASLERSLWRRDLARLISEQYETQCYGRPRQRSPNFVHPPLTLRPHTAQARLCVTQSAPKIDSQVHIGETSQKTTGETPNLPPLEDLNGKETEHRRRRVFTLCATSYQVNNCYSSRTSGLLRVATPNNRRIDRKAAESDVRERSEAAHAVVTNMFLDEGHHGDSTEEVGCRVSEGDRRSEDNLLQFAGQSAWQSTHPQTEDPVLDSHGALTRSVWLGAPKPEFSTRVPRCAQPGRPRTVHCCSAAGRTLTGKRGYTAKQPNRQPNQSTFTKTYKRPVSAESLPARHTSPAKPCVRKPPQTNPAPSERLRGFESYCKALATLNRSMSAKC</sequence>
<evidence type="ECO:0000256" key="1">
    <source>
        <dbReference type="SAM" id="MobiDB-lite"/>
    </source>
</evidence>
<gene>
    <name evidence="2" type="ORF">TSPGSL018_14702</name>
</gene>
<organism evidence="2">
    <name type="scientific">Tetraselmis sp. GSL018</name>
    <dbReference type="NCBI Taxonomy" id="582737"/>
    <lineage>
        <taxon>Eukaryota</taxon>
        <taxon>Viridiplantae</taxon>
        <taxon>Chlorophyta</taxon>
        <taxon>core chlorophytes</taxon>
        <taxon>Chlorodendrophyceae</taxon>
        <taxon>Chlorodendrales</taxon>
        <taxon>Chlorodendraceae</taxon>
        <taxon>Tetraselmis</taxon>
    </lineage>
</organism>
<feature type="region of interest" description="Disordered" evidence="1">
    <location>
        <begin position="71"/>
        <end position="97"/>
    </location>
</feature>
<dbReference type="EMBL" id="GBEZ01020680">
    <property type="protein sequence ID" value="JAC66008.1"/>
    <property type="molecule type" value="Transcribed_RNA"/>
</dbReference>
<accession>A0A061R212</accession>
<proteinExistence type="predicted"/>
<evidence type="ECO:0000313" key="2">
    <source>
        <dbReference type="EMBL" id="JAC66008.1"/>
    </source>
</evidence>
<feature type="region of interest" description="Disordered" evidence="1">
    <location>
        <begin position="160"/>
        <end position="181"/>
    </location>
</feature>
<dbReference type="AlphaFoldDB" id="A0A061R212"/>
<reference evidence="2" key="1">
    <citation type="submission" date="2014-05" db="EMBL/GenBank/DDBJ databases">
        <title>The transcriptome of the halophilic microalga Tetraselmis sp. GSL018 isolated from the Great Salt Lake, Utah.</title>
        <authorList>
            <person name="Jinkerson R.E."/>
            <person name="D'Adamo S."/>
            <person name="Posewitz M.C."/>
        </authorList>
    </citation>
    <scope>NUCLEOTIDE SEQUENCE</scope>
    <source>
        <strain evidence="2">GSL018</strain>
    </source>
</reference>
<name>A0A061R212_9CHLO</name>
<feature type="region of interest" description="Disordered" evidence="1">
    <location>
        <begin position="259"/>
        <end position="312"/>
    </location>
</feature>